<evidence type="ECO:0000313" key="3">
    <source>
        <dbReference type="EMBL" id="KGG83677.1"/>
    </source>
</evidence>
<dbReference type="Proteomes" id="UP000029549">
    <property type="component" value="Unassembled WGS sequence"/>
</dbReference>
<dbReference type="KEGG" id="ctt:CtCNB1_0028"/>
<protein>
    <recommendedName>
        <fullName evidence="7">LTXXQ motif family protein</fullName>
    </recommendedName>
</protein>
<evidence type="ECO:0000313" key="5">
    <source>
        <dbReference type="Proteomes" id="UP000029549"/>
    </source>
</evidence>
<evidence type="ECO:0000256" key="1">
    <source>
        <dbReference type="SAM" id="MobiDB-lite"/>
    </source>
</evidence>
<dbReference type="EMBL" id="AWTP01000114">
    <property type="protein sequence ID" value="KGH10520.1"/>
    <property type="molecule type" value="Genomic_DNA"/>
</dbReference>
<feature type="region of interest" description="Disordered" evidence="1">
    <location>
        <begin position="172"/>
        <end position="205"/>
    </location>
</feature>
<dbReference type="EMBL" id="AWTN01000138">
    <property type="protein sequence ID" value="KGG83677.1"/>
    <property type="molecule type" value="Genomic_DNA"/>
</dbReference>
<keyword evidence="2" id="KW-0732">Signal</keyword>
<accession>D0J7N4</accession>
<feature type="signal peptide" evidence="2">
    <location>
        <begin position="1"/>
        <end position="48"/>
    </location>
</feature>
<feature type="chain" id="PRO_5010416469" description="LTXXQ motif family protein" evidence="2">
    <location>
        <begin position="49"/>
        <end position="205"/>
    </location>
</feature>
<name>A0A0E3BVF4_9BURK</name>
<gene>
    <name evidence="3" type="ORF">P245_25190</name>
    <name evidence="4" type="ORF">P608_14585</name>
</gene>
<feature type="compositionally biased region" description="Basic residues" evidence="1">
    <location>
        <begin position="175"/>
        <end position="190"/>
    </location>
</feature>
<dbReference type="Pfam" id="PF07813">
    <property type="entry name" value="LTXXQ"/>
    <property type="match status" value="1"/>
</dbReference>
<organism evidence="3 6">
    <name type="scientific">Comamonas thiooxydans</name>
    <dbReference type="NCBI Taxonomy" id="363952"/>
    <lineage>
        <taxon>Bacteria</taxon>
        <taxon>Pseudomonadati</taxon>
        <taxon>Pseudomonadota</taxon>
        <taxon>Betaproteobacteria</taxon>
        <taxon>Burkholderiales</taxon>
        <taxon>Comamonadaceae</taxon>
        <taxon>Comamonas</taxon>
    </lineage>
</organism>
<dbReference type="AlphaFoldDB" id="A0A0E3BVF4"/>
<proteinExistence type="predicted"/>
<feature type="region of interest" description="Disordered" evidence="1">
    <location>
        <begin position="1"/>
        <end position="24"/>
    </location>
</feature>
<evidence type="ECO:0000256" key="2">
    <source>
        <dbReference type="SAM" id="SignalP"/>
    </source>
</evidence>
<dbReference type="InterPro" id="IPR012899">
    <property type="entry name" value="LTXXQ"/>
</dbReference>
<dbReference type="GO" id="GO:0042597">
    <property type="term" value="C:periplasmic space"/>
    <property type="evidence" value="ECO:0007669"/>
    <property type="project" value="InterPro"/>
</dbReference>
<feature type="compositionally biased region" description="Polar residues" evidence="1">
    <location>
        <begin position="1"/>
        <end position="10"/>
    </location>
</feature>
<feature type="region of interest" description="Disordered" evidence="1">
    <location>
        <begin position="50"/>
        <end position="79"/>
    </location>
</feature>
<accession>A0A0E3BVF4</accession>
<reference evidence="5 6" key="1">
    <citation type="submission" date="2013-09" db="EMBL/GenBank/DDBJ databases">
        <title>High correlation between genotypes and phenotypes of environmental bacteria Comamonas testosteroni strains.</title>
        <authorList>
            <person name="Liu L."/>
            <person name="Zhu W."/>
            <person name="Xia X."/>
            <person name="Xu B."/>
            <person name="Luo M."/>
            <person name="Wang G."/>
        </authorList>
    </citation>
    <scope>NUCLEOTIDE SEQUENCE [LARGE SCALE GENOMIC DNA]</scope>
    <source>
        <strain evidence="4 5">DF2</strain>
        <strain evidence="3 6">JL14</strain>
    </source>
</reference>
<comment type="caution">
    <text evidence="3">The sequence shown here is derived from an EMBL/GenBank/DDBJ whole genome shotgun (WGS) entry which is preliminary data.</text>
</comment>
<dbReference type="Gene3D" id="1.20.120.1490">
    <property type="match status" value="1"/>
</dbReference>
<evidence type="ECO:0000313" key="6">
    <source>
        <dbReference type="Proteomes" id="UP000029567"/>
    </source>
</evidence>
<evidence type="ECO:0000313" key="4">
    <source>
        <dbReference type="EMBL" id="KGH10520.1"/>
    </source>
</evidence>
<sequence length="205" mass="22782">MPIQEQDQAATSSTSTEKETDMTRFRQTLTSAAVATALLASLSLPSFAQTTAAAEQPAAAQKAPEPHKHQRGDKRGDRMEHMKQRMEKLKADLKLTPAQQTAWTTYTQAMKPGERPAPGDREAFAKLTTPERIDKMREMRGKRMAEMDRRAEATKAFYAQLNAEQKKTFDAATLHMHHQRGEHHHGHHGGKPGQERPAAPAPAAK</sequence>
<keyword evidence="5" id="KW-1185">Reference proteome</keyword>
<dbReference type="Proteomes" id="UP000029567">
    <property type="component" value="Unassembled WGS sequence"/>
</dbReference>
<evidence type="ECO:0008006" key="7">
    <source>
        <dbReference type="Google" id="ProtNLM"/>
    </source>
</evidence>
<feature type="compositionally biased region" description="Low complexity" evidence="1">
    <location>
        <begin position="50"/>
        <end position="63"/>
    </location>
</feature>